<feature type="repeat" description="ANK" evidence="8">
    <location>
        <begin position="839"/>
        <end position="871"/>
    </location>
</feature>
<proteinExistence type="predicted"/>
<keyword evidence="7 8" id="KW-0040">ANK repeat</keyword>
<keyword evidence="5" id="KW-0833">Ubl conjugation pathway</keyword>
<dbReference type="GO" id="GO:0008270">
    <property type="term" value="F:zinc ion binding"/>
    <property type="evidence" value="ECO:0007669"/>
    <property type="project" value="UniProtKB-KW"/>
</dbReference>
<dbReference type="PANTHER" id="PTHR24198">
    <property type="entry name" value="ANKYRIN REPEAT AND PROTEIN KINASE DOMAIN-CONTAINING PROTEIN"/>
    <property type="match status" value="1"/>
</dbReference>
<feature type="non-terminal residue" evidence="10">
    <location>
        <position position="1050"/>
    </location>
</feature>
<feature type="repeat" description="ANK" evidence="8">
    <location>
        <begin position="704"/>
        <end position="736"/>
    </location>
</feature>
<feature type="repeat" description="ANK" evidence="8">
    <location>
        <begin position="806"/>
        <end position="838"/>
    </location>
</feature>
<feature type="repeat" description="ANK" evidence="8">
    <location>
        <begin position="871"/>
        <end position="904"/>
    </location>
</feature>
<dbReference type="Gene3D" id="1.25.40.20">
    <property type="entry name" value="Ankyrin repeat-containing domain"/>
    <property type="match status" value="4"/>
</dbReference>
<evidence type="ECO:0000256" key="2">
    <source>
        <dbReference type="ARBA" id="ARBA00022723"/>
    </source>
</evidence>
<dbReference type="InterPro" id="IPR002867">
    <property type="entry name" value="IBR_dom"/>
</dbReference>
<dbReference type="InterPro" id="IPR044066">
    <property type="entry name" value="TRIAD_supradom"/>
</dbReference>
<keyword evidence="4" id="KW-0863">Zinc-finger</keyword>
<accession>A0A4T0DIG9</accession>
<keyword evidence="2" id="KW-0479">Metal-binding</keyword>
<dbReference type="Gene3D" id="1.20.120.1750">
    <property type="match status" value="1"/>
</dbReference>
<evidence type="ECO:0000256" key="1">
    <source>
        <dbReference type="ARBA" id="ARBA00022679"/>
    </source>
</evidence>
<dbReference type="SMART" id="SM00248">
    <property type="entry name" value="ANK"/>
    <property type="match status" value="11"/>
</dbReference>
<evidence type="ECO:0000256" key="8">
    <source>
        <dbReference type="PROSITE-ProRule" id="PRU00023"/>
    </source>
</evidence>
<evidence type="ECO:0000256" key="5">
    <source>
        <dbReference type="ARBA" id="ARBA00022786"/>
    </source>
</evidence>
<evidence type="ECO:0000256" key="7">
    <source>
        <dbReference type="ARBA" id="ARBA00023043"/>
    </source>
</evidence>
<dbReference type="PROSITE" id="PS50297">
    <property type="entry name" value="ANK_REP_REGION"/>
    <property type="match status" value="8"/>
</dbReference>
<evidence type="ECO:0000259" key="9">
    <source>
        <dbReference type="PROSITE" id="PS51873"/>
    </source>
</evidence>
<dbReference type="Pfam" id="PF00023">
    <property type="entry name" value="Ank"/>
    <property type="match status" value="1"/>
</dbReference>
<dbReference type="Pfam" id="PF12796">
    <property type="entry name" value="Ank_2"/>
    <property type="match status" value="2"/>
</dbReference>
<dbReference type="SUPFAM" id="SSF57850">
    <property type="entry name" value="RING/U-box"/>
    <property type="match status" value="2"/>
</dbReference>
<dbReference type="PROSITE" id="PS00518">
    <property type="entry name" value="ZF_RING_1"/>
    <property type="match status" value="1"/>
</dbReference>
<evidence type="ECO:0000256" key="3">
    <source>
        <dbReference type="ARBA" id="ARBA00022737"/>
    </source>
</evidence>
<comment type="caution">
    <text evidence="10">The sequence shown here is derived from an EMBL/GenBank/DDBJ whole genome shotgun (WGS) entry which is preliminary data.</text>
</comment>
<dbReference type="InterPro" id="IPR002110">
    <property type="entry name" value="Ankyrin_rpt"/>
</dbReference>
<name>A0A4T0DIG9_AURPU</name>
<feature type="repeat" description="ANK" evidence="8">
    <location>
        <begin position="637"/>
        <end position="669"/>
    </location>
</feature>
<organism evidence="10 11">
    <name type="scientific">Aureobasidium pullulans</name>
    <name type="common">Black yeast</name>
    <name type="synonym">Pullularia pullulans</name>
    <dbReference type="NCBI Taxonomy" id="5580"/>
    <lineage>
        <taxon>Eukaryota</taxon>
        <taxon>Fungi</taxon>
        <taxon>Dikarya</taxon>
        <taxon>Ascomycota</taxon>
        <taxon>Pezizomycotina</taxon>
        <taxon>Dothideomycetes</taxon>
        <taxon>Dothideomycetidae</taxon>
        <taxon>Dothideales</taxon>
        <taxon>Saccotheciaceae</taxon>
        <taxon>Aureobasidium</taxon>
    </lineage>
</organism>
<dbReference type="Pfam" id="PF13637">
    <property type="entry name" value="Ank_4"/>
    <property type="match status" value="1"/>
</dbReference>
<dbReference type="Proteomes" id="UP000304947">
    <property type="component" value="Unassembled WGS sequence"/>
</dbReference>
<evidence type="ECO:0000256" key="4">
    <source>
        <dbReference type="ARBA" id="ARBA00022771"/>
    </source>
</evidence>
<gene>
    <name evidence="10" type="ORF">D6C83_03108</name>
</gene>
<evidence type="ECO:0000313" key="10">
    <source>
        <dbReference type="EMBL" id="TIA61310.1"/>
    </source>
</evidence>
<feature type="repeat" description="ANK" evidence="8">
    <location>
        <begin position="910"/>
        <end position="938"/>
    </location>
</feature>
<feature type="domain" description="RING-type" evidence="9">
    <location>
        <begin position="158"/>
        <end position="348"/>
    </location>
</feature>
<dbReference type="SMART" id="SM00647">
    <property type="entry name" value="IBR"/>
    <property type="match status" value="2"/>
</dbReference>
<dbReference type="InterPro" id="IPR036770">
    <property type="entry name" value="Ankyrin_rpt-contain_sf"/>
</dbReference>
<dbReference type="AlphaFoldDB" id="A0A4T0DIG9"/>
<keyword evidence="6" id="KW-0862">Zinc</keyword>
<dbReference type="CDD" id="cd22584">
    <property type="entry name" value="Rcat_RBR_unk"/>
    <property type="match status" value="1"/>
</dbReference>
<dbReference type="GO" id="GO:0016740">
    <property type="term" value="F:transferase activity"/>
    <property type="evidence" value="ECO:0007669"/>
    <property type="project" value="UniProtKB-KW"/>
</dbReference>
<feature type="repeat" description="ANK" evidence="8">
    <location>
        <begin position="737"/>
        <end position="769"/>
    </location>
</feature>
<keyword evidence="3" id="KW-0677">Repeat</keyword>
<dbReference type="EMBL" id="QZBU01000749">
    <property type="protein sequence ID" value="TIA61310.1"/>
    <property type="molecule type" value="Genomic_DNA"/>
</dbReference>
<dbReference type="PROSITE" id="PS51873">
    <property type="entry name" value="TRIAD"/>
    <property type="match status" value="1"/>
</dbReference>
<dbReference type="PANTHER" id="PTHR24198:SF165">
    <property type="entry name" value="ANKYRIN REPEAT-CONTAINING PROTEIN-RELATED"/>
    <property type="match status" value="1"/>
</dbReference>
<feature type="repeat" description="ANK" evidence="8">
    <location>
        <begin position="939"/>
        <end position="971"/>
    </location>
</feature>
<keyword evidence="1" id="KW-0808">Transferase</keyword>
<sequence>MAHLYRRADADSVALILQLQREDIEAAMASTNDDDNFALQLQLQELTLIESFHSDRAIAQSHALAMFADRKILANEINAEQQAIRDRELAQQLSQHDNMLVPVTDEPAPHSEADEQLIVRQEARICATIFNDDSNKQLVLYTGGKTAEDEDFPRPEEPYIACVACSEDLPWFDVLEAPCDHNYCGECLTTLFEASMTDESLYPPRCCRQRIPLEEAKLVLNAKLVRDFEQKSIELDTKDRTYCFDPHCSAFISADHITDNVAGCADCGKRTCAICKVAAHLGDCPRDEILQQLLQTADDQGWQRCYSCRRVVDLRLGCNHITCPCGAHFCYVCGSPWNPRTCDCPQWDENRLQERAVQIANRDPRHRLYRPPQGALDPGVAAAAAVPARAPVIPEDVDQDNLAVAIRPIQPAVAQAPAVDNTQLAVLGHLPDYQRLVDQIRDNLEANHECDHEKWRWISGPHRCEECNFQLPNYIFECHTFRFAHLSVQEFLQKKEGFDEDALHTFAALRCLEEFESTRRSKYEDDNARPDPNSTSFYAYAVVNWIYHSLMVEGERREDLVDKLESFLRDEEAFSDWNHDSLESFERQSYFLMDTDFETPCLSGHKATPTFAIAKLGLISAFDEQEDHLDWNYNNIKGQAPIHVAAFAGHLEIVQRLIERGMDVNHRGDKDYSPLLAACVGRHRSIVEYLLSLEGVEVNRRSHFGKTPLIAASRAGDEDICRLLLDKGAIVNLQANNDDTALTAASECGMLSVVQTLLKHGADMEIVGRLGGNALLAAAMCREGQWAEIIKLLARAEANLDTQDTVKDTALHMAAQAGELDMVRFLVMKKAKVSIQNIAGKTALDFACAGNQTKIIEYLLKSGATCEPDTSGRTELHEGIDGGCDVDILKLFVSKGVDVNAKDNDGIRGALHLAARRGEHAIVQVLIDAEADMNIKSSSDQTLLHEAARGGSADVVRRFLTYGVDIEARNKDEQTPLAVACCEPEGSDDVVRVFLDAGAKVVVADKWGYTPLHRLAGNMRRSAAMMLLETGNVDMTARTNSDLSFLDLAA</sequence>
<dbReference type="Pfam" id="PF01485">
    <property type="entry name" value="IBR"/>
    <property type="match status" value="2"/>
</dbReference>
<protein>
    <recommendedName>
        <fullName evidence="9">RING-type domain-containing protein</fullName>
    </recommendedName>
</protein>
<reference evidence="10 11" key="1">
    <citation type="submission" date="2018-10" db="EMBL/GenBank/DDBJ databases">
        <title>Fifty Aureobasidium pullulans genomes reveal a recombining polyextremotolerant generalist.</title>
        <authorList>
            <person name="Gostincar C."/>
            <person name="Turk M."/>
            <person name="Zajc J."/>
            <person name="Gunde-Cimerman N."/>
        </authorList>
    </citation>
    <scope>NUCLEOTIDE SEQUENCE [LARGE SCALE GENOMIC DNA]</scope>
    <source>
        <strain evidence="10 11">EXF-3380</strain>
    </source>
</reference>
<evidence type="ECO:0000256" key="6">
    <source>
        <dbReference type="ARBA" id="ARBA00022833"/>
    </source>
</evidence>
<dbReference type="CDD" id="cd20335">
    <property type="entry name" value="BRcat_RBR"/>
    <property type="match status" value="1"/>
</dbReference>
<evidence type="ECO:0000313" key="11">
    <source>
        <dbReference type="Proteomes" id="UP000304947"/>
    </source>
</evidence>
<dbReference type="PRINTS" id="PR01415">
    <property type="entry name" value="ANKYRIN"/>
</dbReference>
<dbReference type="SUPFAM" id="SSF48403">
    <property type="entry name" value="Ankyrin repeat"/>
    <property type="match status" value="2"/>
</dbReference>
<dbReference type="InterPro" id="IPR017907">
    <property type="entry name" value="Znf_RING_CS"/>
</dbReference>
<dbReference type="PROSITE" id="PS50088">
    <property type="entry name" value="ANK_REPEAT"/>
    <property type="match status" value="8"/>
</dbReference>